<evidence type="ECO:0000313" key="2">
    <source>
        <dbReference type="Proteomes" id="UP001500795"/>
    </source>
</evidence>
<sequence>MESILVYLHADNSNGVTGFSSERGLIECVGNPVYVSPLEFYDSLPKLNDGEQLFTYIVGGTKDVITYYLIDDEYGISH</sequence>
<dbReference type="Proteomes" id="UP001500795">
    <property type="component" value="Unassembled WGS sequence"/>
</dbReference>
<organism evidence="1 2">
    <name type="scientific">Zobellella aerophila</name>
    <dbReference type="NCBI Taxonomy" id="870480"/>
    <lineage>
        <taxon>Bacteria</taxon>
        <taxon>Pseudomonadati</taxon>
        <taxon>Pseudomonadota</taxon>
        <taxon>Gammaproteobacteria</taxon>
        <taxon>Aeromonadales</taxon>
        <taxon>Aeromonadaceae</taxon>
        <taxon>Zobellella</taxon>
    </lineage>
</organism>
<gene>
    <name evidence="1" type="ORF">GCM10022394_35450</name>
</gene>
<comment type="caution">
    <text evidence="1">The sequence shown here is derived from an EMBL/GenBank/DDBJ whole genome shotgun (WGS) entry which is preliminary data.</text>
</comment>
<reference evidence="2" key="1">
    <citation type="journal article" date="2019" name="Int. J. Syst. Evol. Microbiol.">
        <title>The Global Catalogue of Microorganisms (GCM) 10K type strain sequencing project: providing services to taxonomists for standard genome sequencing and annotation.</title>
        <authorList>
            <consortium name="The Broad Institute Genomics Platform"/>
            <consortium name="The Broad Institute Genome Sequencing Center for Infectious Disease"/>
            <person name="Wu L."/>
            <person name="Ma J."/>
        </authorList>
    </citation>
    <scope>NUCLEOTIDE SEQUENCE [LARGE SCALE GENOMIC DNA]</scope>
    <source>
        <strain evidence="2">JCM 17110</strain>
    </source>
</reference>
<keyword evidence="2" id="KW-1185">Reference proteome</keyword>
<accession>A0ABP6WIC1</accession>
<protein>
    <submittedName>
        <fullName evidence="1">Uncharacterized protein</fullName>
    </submittedName>
</protein>
<name>A0ABP6WIC1_9GAMM</name>
<dbReference type="EMBL" id="BAABCX010000010">
    <property type="protein sequence ID" value="GAA3552112.1"/>
    <property type="molecule type" value="Genomic_DNA"/>
</dbReference>
<dbReference type="RefSeq" id="WP_344960198.1">
    <property type="nucleotide sequence ID" value="NZ_BAABCX010000010.1"/>
</dbReference>
<evidence type="ECO:0000313" key="1">
    <source>
        <dbReference type="EMBL" id="GAA3552112.1"/>
    </source>
</evidence>
<proteinExistence type="predicted"/>